<feature type="domain" description="MYND-type" evidence="5">
    <location>
        <begin position="122"/>
        <end position="164"/>
    </location>
</feature>
<organism evidence="6 7">
    <name type="scientific">Monoraphidium neglectum</name>
    <dbReference type="NCBI Taxonomy" id="145388"/>
    <lineage>
        <taxon>Eukaryota</taxon>
        <taxon>Viridiplantae</taxon>
        <taxon>Chlorophyta</taxon>
        <taxon>core chlorophytes</taxon>
        <taxon>Chlorophyceae</taxon>
        <taxon>CS clade</taxon>
        <taxon>Sphaeropleales</taxon>
        <taxon>Selenastraceae</taxon>
        <taxon>Monoraphidium</taxon>
    </lineage>
</organism>
<dbReference type="RefSeq" id="XP_013898203.1">
    <property type="nucleotide sequence ID" value="XM_014042749.1"/>
</dbReference>
<dbReference type="GeneID" id="25741654"/>
<dbReference type="SUPFAM" id="SSF144232">
    <property type="entry name" value="HIT/MYND zinc finger-like"/>
    <property type="match status" value="1"/>
</dbReference>
<evidence type="ECO:0000259" key="5">
    <source>
        <dbReference type="PROSITE" id="PS50865"/>
    </source>
</evidence>
<keyword evidence="2 4" id="KW-0863">Zinc-finger</keyword>
<evidence type="ECO:0000256" key="1">
    <source>
        <dbReference type="ARBA" id="ARBA00022723"/>
    </source>
</evidence>
<accession>A0A0D2KUZ8</accession>
<dbReference type="Pfam" id="PF01753">
    <property type="entry name" value="zf-MYND"/>
    <property type="match status" value="1"/>
</dbReference>
<keyword evidence="7" id="KW-1185">Reference proteome</keyword>
<evidence type="ECO:0000313" key="6">
    <source>
        <dbReference type="EMBL" id="KIY99183.1"/>
    </source>
</evidence>
<sequence>MVGGRPLAPSAAAAQAAAAEVLAALAPALPPAMLCSTPGLLGGLASLVGTMEAAARALDDITRLGGEDACAAVLRSAPDLLSALSAAEAGGGDAGAAGVAARLRLRLERQQRRAGQLQDKICAVCGRGAGEGFKLRMCSGCRAVRYCSEACAKSAWRSGHKAECGQLQQERVQRGQ</sequence>
<keyword evidence="3" id="KW-0862">Zinc</keyword>
<dbReference type="Proteomes" id="UP000054498">
    <property type="component" value="Unassembled WGS sequence"/>
</dbReference>
<reference evidence="6 7" key="1">
    <citation type="journal article" date="2013" name="BMC Genomics">
        <title>Reconstruction of the lipid metabolism for the microalga Monoraphidium neglectum from its genome sequence reveals characteristics suitable for biofuel production.</title>
        <authorList>
            <person name="Bogen C."/>
            <person name="Al-Dilaimi A."/>
            <person name="Albersmeier A."/>
            <person name="Wichmann J."/>
            <person name="Grundmann M."/>
            <person name="Rupp O."/>
            <person name="Lauersen K.J."/>
            <person name="Blifernez-Klassen O."/>
            <person name="Kalinowski J."/>
            <person name="Goesmann A."/>
            <person name="Mussgnug J.H."/>
            <person name="Kruse O."/>
        </authorList>
    </citation>
    <scope>NUCLEOTIDE SEQUENCE [LARGE SCALE GENOMIC DNA]</scope>
    <source>
        <strain evidence="6 7">SAG 48.87</strain>
    </source>
</reference>
<dbReference type="AlphaFoldDB" id="A0A0D2KUZ8"/>
<dbReference type="KEGG" id="mng:MNEG_8779"/>
<dbReference type="InterPro" id="IPR002893">
    <property type="entry name" value="Znf_MYND"/>
</dbReference>
<name>A0A0D2KUZ8_9CHLO</name>
<evidence type="ECO:0000313" key="7">
    <source>
        <dbReference type="Proteomes" id="UP000054498"/>
    </source>
</evidence>
<evidence type="ECO:0000256" key="2">
    <source>
        <dbReference type="ARBA" id="ARBA00022771"/>
    </source>
</evidence>
<protein>
    <recommendedName>
        <fullName evidence="5">MYND-type domain-containing protein</fullName>
    </recommendedName>
</protein>
<dbReference type="PROSITE" id="PS01360">
    <property type="entry name" value="ZF_MYND_1"/>
    <property type="match status" value="1"/>
</dbReference>
<dbReference type="OrthoDB" id="552442at2759"/>
<gene>
    <name evidence="6" type="ORF">MNEG_8779</name>
</gene>
<proteinExistence type="predicted"/>
<dbReference type="Gene3D" id="6.10.140.2220">
    <property type="match status" value="1"/>
</dbReference>
<dbReference type="PROSITE" id="PS50865">
    <property type="entry name" value="ZF_MYND_2"/>
    <property type="match status" value="1"/>
</dbReference>
<evidence type="ECO:0000256" key="3">
    <source>
        <dbReference type="ARBA" id="ARBA00022833"/>
    </source>
</evidence>
<dbReference type="EMBL" id="KK101927">
    <property type="protein sequence ID" value="KIY99183.1"/>
    <property type="molecule type" value="Genomic_DNA"/>
</dbReference>
<evidence type="ECO:0000256" key="4">
    <source>
        <dbReference type="PROSITE-ProRule" id="PRU00134"/>
    </source>
</evidence>
<dbReference type="GO" id="GO:0008270">
    <property type="term" value="F:zinc ion binding"/>
    <property type="evidence" value="ECO:0007669"/>
    <property type="project" value="UniProtKB-KW"/>
</dbReference>
<keyword evidence="1" id="KW-0479">Metal-binding</keyword>